<keyword evidence="3" id="KW-1133">Transmembrane helix</keyword>
<comment type="caution">
    <text evidence="4">The sequence shown here is derived from an EMBL/GenBank/DDBJ whole genome shotgun (WGS) entry which is preliminary data.</text>
</comment>
<dbReference type="Pfam" id="PF17010">
    <property type="entry name" value="DUF5092"/>
    <property type="match status" value="1"/>
</dbReference>
<gene>
    <name evidence="4" type="ORF">BB558_004786</name>
</gene>
<organism evidence="4 5">
    <name type="scientific">Smittium angustum</name>
    <dbReference type="NCBI Taxonomy" id="133377"/>
    <lineage>
        <taxon>Eukaryota</taxon>
        <taxon>Fungi</taxon>
        <taxon>Fungi incertae sedis</taxon>
        <taxon>Zoopagomycota</taxon>
        <taxon>Kickxellomycotina</taxon>
        <taxon>Harpellomycetes</taxon>
        <taxon>Harpellales</taxon>
        <taxon>Legeriomycetaceae</taxon>
        <taxon>Smittium</taxon>
    </lineage>
</organism>
<proteinExistence type="predicted"/>
<evidence type="ECO:0000256" key="1">
    <source>
        <dbReference type="SAM" id="Coils"/>
    </source>
</evidence>
<feature type="region of interest" description="Disordered" evidence="2">
    <location>
        <begin position="196"/>
        <end position="220"/>
    </location>
</feature>
<evidence type="ECO:0000313" key="5">
    <source>
        <dbReference type="Proteomes" id="UP000245591"/>
    </source>
</evidence>
<feature type="compositionally biased region" description="Low complexity" evidence="2">
    <location>
        <begin position="743"/>
        <end position="756"/>
    </location>
</feature>
<feature type="compositionally biased region" description="Polar residues" evidence="2">
    <location>
        <begin position="48"/>
        <end position="58"/>
    </location>
</feature>
<feature type="region of interest" description="Disordered" evidence="2">
    <location>
        <begin position="743"/>
        <end position="775"/>
    </location>
</feature>
<keyword evidence="3" id="KW-0472">Membrane</keyword>
<sequence>MEKQDSIKEKEESVEDLNDETTRSIASDKQGTSNTLPLESENIETPEISFQNKTNSNDVVGGDKNKSKNRRRPLSVIESGEILTTENIMDFGYLQNPPTERASLISGNKGPPASVSTKHMSLRRSTRHKKRSSAIPINFMVLNDKLKRKSDQEPEFPTKKPLSSVSELKDLTISVKDTRDIKDGSSDTGNIVLVSKRQSGSRSATIKGGGNVHRNSPRATSTELKRIKRASAIIPMKRITSDIKTKHMSLSPSTFGSDFKNPFDSEVTENKVDVLDESGQNKSDIILLPKPAKDFIETSNIDLPDTYDEYLTLNRLNAYSTPNLTKGRNLIVVSEPTQQTDVEKNITGQSLVNDGFVSKTESVSKNIDFISPSEIKESATSNDRVKVLVRFIRSSDEYGYYGQIRRPFFINKLGNRLAIETKLNLFDEELEKGTMKTGFLGYNKEKQTVSENLVGLINGEDEDPFSFESWENLIEAHFFLKKEFIIARVLTVDDHYSKHYFSYYPAQYINKLLFREDYDEKRIYRMKTRNPLDSRVVVGNIDYFVIKPKECIKPLDYKKYKKRTDNFKRIEVVATPEFFWEDQIASAKLATKEVNEYNEILEERKRKQEKDFSQVEIKINNGTLHEKPSIKKGMAKKSKDVKGKSWLPGYRSSVTILGNGDEGDEVQADSIVSFENESDQARIDFEGNNEEMEQGFDGFYGNKDNDESFREKRKSKKNAKRISRFLETGNIDLLKPIVEGNYENSGSEGVSSNGDVCDFDSTNEQNMSSGENGQIISQFDKETKKFGEETDTITENNIKRTKTLENLISDGKRKPKYGMKKYAENKENQQLKHRSKVYSPLDHTSLLEYLSEGITYEKVLLSLNTPAKNTKKKIHGLDQEPVVVDIEPPEVQLTMEKEDKDIFKSQKYSDYVSKNVVVYSAKYLCDDRELLSTPFLRSYFKENYIGDGDCVEIAISSSFGGKDIQAEYMFTLPHPRIPGARIGVLSKMKNVESKILELTKEKKDSDREKTGDGTKSDKESIASSVVKKVFGIKDGEIIMSKRMYYSIIAITGVMFLLLIGTILFFAFRLKS</sequence>
<dbReference type="Proteomes" id="UP000245591">
    <property type="component" value="Unassembled WGS sequence"/>
</dbReference>
<feature type="region of interest" description="Disordered" evidence="2">
    <location>
        <begin position="699"/>
        <end position="719"/>
    </location>
</feature>
<evidence type="ECO:0000313" key="4">
    <source>
        <dbReference type="EMBL" id="PVZ99198.1"/>
    </source>
</evidence>
<evidence type="ECO:0000256" key="3">
    <source>
        <dbReference type="SAM" id="Phobius"/>
    </source>
</evidence>
<feature type="compositionally biased region" description="Polar residues" evidence="2">
    <location>
        <begin position="760"/>
        <end position="775"/>
    </location>
</feature>
<keyword evidence="3" id="KW-0812">Transmembrane</keyword>
<dbReference type="EMBL" id="MBFU01000457">
    <property type="protein sequence ID" value="PVZ99198.1"/>
    <property type="molecule type" value="Genomic_DNA"/>
</dbReference>
<evidence type="ECO:0000256" key="2">
    <source>
        <dbReference type="SAM" id="MobiDB-lite"/>
    </source>
</evidence>
<feature type="compositionally biased region" description="Basic and acidic residues" evidence="2">
    <location>
        <begin position="1"/>
        <end position="11"/>
    </location>
</feature>
<dbReference type="InterPro" id="IPR031537">
    <property type="entry name" value="DUF5092"/>
</dbReference>
<feature type="region of interest" description="Disordered" evidence="2">
    <location>
        <begin position="1"/>
        <end position="73"/>
    </location>
</feature>
<feature type="coiled-coil region" evidence="1">
    <location>
        <begin position="587"/>
        <end position="618"/>
    </location>
</feature>
<feature type="compositionally biased region" description="Basic residues" evidence="2">
    <location>
        <begin position="120"/>
        <end position="131"/>
    </location>
</feature>
<feature type="transmembrane region" description="Helical" evidence="3">
    <location>
        <begin position="1043"/>
        <end position="1067"/>
    </location>
</feature>
<feature type="region of interest" description="Disordered" evidence="2">
    <location>
        <begin position="104"/>
        <end position="131"/>
    </location>
</feature>
<accession>A0A2U1J2D4</accession>
<name>A0A2U1J2D4_SMIAN</name>
<keyword evidence="5" id="KW-1185">Reference proteome</keyword>
<dbReference type="AlphaFoldDB" id="A0A2U1J2D4"/>
<keyword evidence="1" id="KW-0175">Coiled coil</keyword>
<protein>
    <submittedName>
        <fullName evidence="4">Uncharacterized protein</fullName>
    </submittedName>
</protein>
<feature type="compositionally biased region" description="Polar residues" evidence="2">
    <location>
        <begin position="23"/>
        <end position="37"/>
    </location>
</feature>
<reference evidence="4 5" key="1">
    <citation type="journal article" date="2018" name="MBio">
        <title>Comparative Genomics Reveals the Core Gene Toolbox for the Fungus-Insect Symbiosis.</title>
        <authorList>
            <person name="Wang Y."/>
            <person name="Stata M."/>
            <person name="Wang W."/>
            <person name="Stajich J.E."/>
            <person name="White M.M."/>
            <person name="Moncalvo J.M."/>
        </authorList>
    </citation>
    <scope>NUCLEOTIDE SEQUENCE [LARGE SCALE GENOMIC DNA]</scope>
    <source>
        <strain evidence="4 5">AUS-126-30</strain>
    </source>
</reference>